<comment type="caution">
    <text evidence="7">The sequence shown here is derived from an EMBL/GenBank/DDBJ whole genome shotgun (WGS) entry which is preliminary data.</text>
</comment>
<sequence>MQLITLSILFIFLTIGMYAIMSFIYVRYYNALLVPILTTTTAIIIVLVLFNVPYETYMVGGKWIDALLGPAVVSLSIPLYKQRKLLKQYLYPILGGVLVGSMVGMISGVLFAKLIGFSKEIVLTILPKSITTPIAMEITSGLGGIPTLATVFVIIAGLTGVLFGQPLFKLFKIDTALGRGIGLGVASHAIGTSKAIEYGEQEASMSSVAMTLSALIGSFLGPLISWLFY</sequence>
<evidence type="ECO:0000256" key="6">
    <source>
        <dbReference type="SAM" id="Phobius"/>
    </source>
</evidence>
<evidence type="ECO:0000256" key="2">
    <source>
        <dbReference type="ARBA" id="ARBA00022475"/>
    </source>
</evidence>
<protein>
    <submittedName>
        <fullName evidence="7">Murein hydrolase (TIGR00659 family)</fullName>
    </submittedName>
</protein>
<dbReference type="GO" id="GO:0005886">
    <property type="term" value="C:plasma membrane"/>
    <property type="evidence" value="ECO:0007669"/>
    <property type="project" value="UniProtKB-SubCell"/>
</dbReference>
<keyword evidence="5 6" id="KW-0472">Membrane</keyword>
<dbReference type="Proteomes" id="UP000658225">
    <property type="component" value="Unassembled WGS sequence"/>
</dbReference>
<keyword evidence="3 6" id="KW-0812">Transmembrane</keyword>
<feature type="transmembrane region" description="Helical" evidence="6">
    <location>
        <begin position="32"/>
        <end position="51"/>
    </location>
</feature>
<feature type="transmembrane region" description="Helical" evidence="6">
    <location>
        <begin position="208"/>
        <end position="228"/>
    </location>
</feature>
<reference evidence="7" key="1">
    <citation type="submission" date="2020-10" db="EMBL/GenBank/DDBJ databases">
        <title>Genomic Encyclopedia of Type Strains, Phase IV (KMG-IV): sequencing the most valuable type-strain genomes for metagenomic binning, comparative biology and taxonomic classification.</title>
        <authorList>
            <person name="Goeker M."/>
        </authorList>
    </citation>
    <scope>NUCLEOTIDE SEQUENCE</scope>
    <source>
        <strain evidence="7">DSM 13886</strain>
    </source>
</reference>
<dbReference type="RefSeq" id="WP_192599933.1">
    <property type="nucleotide sequence ID" value="NZ_JADBEL010000023.1"/>
</dbReference>
<proteinExistence type="predicted"/>
<evidence type="ECO:0000256" key="4">
    <source>
        <dbReference type="ARBA" id="ARBA00022989"/>
    </source>
</evidence>
<keyword evidence="4 6" id="KW-1133">Transmembrane helix</keyword>
<comment type="subcellular location">
    <subcellularLocation>
        <location evidence="1">Cell membrane</location>
        <topology evidence="1">Multi-pass membrane protein</topology>
    </subcellularLocation>
</comment>
<feature type="transmembrane region" description="Helical" evidence="6">
    <location>
        <begin position="89"/>
        <end position="112"/>
    </location>
</feature>
<keyword evidence="2" id="KW-1003">Cell membrane</keyword>
<dbReference type="PANTHER" id="PTHR30249">
    <property type="entry name" value="PUTATIVE SEROTONIN TRANSPORTER"/>
    <property type="match status" value="1"/>
</dbReference>
<evidence type="ECO:0000256" key="1">
    <source>
        <dbReference type="ARBA" id="ARBA00004651"/>
    </source>
</evidence>
<feature type="transmembrane region" description="Helical" evidence="6">
    <location>
        <begin position="6"/>
        <end position="25"/>
    </location>
</feature>
<evidence type="ECO:0000256" key="3">
    <source>
        <dbReference type="ARBA" id="ARBA00022692"/>
    </source>
</evidence>
<dbReference type="EMBL" id="JADBEL010000023">
    <property type="protein sequence ID" value="MBE1556277.1"/>
    <property type="molecule type" value="Genomic_DNA"/>
</dbReference>
<keyword evidence="8" id="KW-1185">Reference proteome</keyword>
<dbReference type="PANTHER" id="PTHR30249:SF17">
    <property type="entry name" value="HOLIN-LIKE PROTEIN CIDB"/>
    <property type="match status" value="1"/>
</dbReference>
<dbReference type="AlphaFoldDB" id="A0A927RG83"/>
<dbReference type="InterPro" id="IPR007300">
    <property type="entry name" value="CidB/LrgB"/>
</dbReference>
<evidence type="ECO:0000313" key="7">
    <source>
        <dbReference type="EMBL" id="MBE1556277.1"/>
    </source>
</evidence>
<organism evidence="7 8">
    <name type="scientific">Sporosarcina limicola</name>
    <dbReference type="NCBI Taxonomy" id="34101"/>
    <lineage>
        <taxon>Bacteria</taxon>
        <taxon>Bacillati</taxon>
        <taxon>Bacillota</taxon>
        <taxon>Bacilli</taxon>
        <taxon>Bacillales</taxon>
        <taxon>Caryophanaceae</taxon>
        <taxon>Sporosarcina</taxon>
    </lineage>
</organism>
<name>A0A927RG83_9BACL</name>
<gene>
    <name evidence="7" type="ORF">H4683_003400</name>
</gene>
<evidence type="ECO:0000256" key="5">
    <source>
        <dbReference type="ARBA" id="ARBA00023136"/>
    </source>
</evidence>
<dbReference type="Pfam" id="PF04172">
    <property type="entry name" value="LrgB"/>
    <property type="match status" value="1"/>
</dbReference>
<dbReference type="GO" id="GO:0016787">
    <property type="term" value="F:hydrolase activity"/>
    <property type="evidence" value="ECO:0007669"/>
    <property type="project" value="UniProtKB-KW"/>
</dbReference>
<accession>A0A927RG83</accession>
<keyword evidence="7" id="KW-0378">Hydrolase</keyword>
<feature type="transmembrane region" description="Helical" evidence="6">
    <location>
        <begin position="145"/>
        <end position="164"/>
    </location>
</feature>
<evidence type="ECO:0000313" key="8">
    <source>
        <dbReference type="Proteomes" id="UP000658225"/>
    </source>
</evidence>